<dbReference type="CDD" id="cd00093">
    <property type="entry name" value="HTH_XRE"/>
    <property type="match status" value="1"/>
</dbReference>
<protein>
    <recommendedName>
        <fullName evidence="1">HTH cro/C1-type domain-containing protein</fullName>
    </recommendedName>
</protein>
<dbReference type="AlphaFoldDB" id="A0A212RNR3"/>
<organism evidence="2 3">
    <name type="scientific">Rhodoblastus acidophilus</name>
    <name type="common">Rhodopseudomonas acidophila</name>
    <dbReference type="NCBI Taxonomy" id="1074"/>
    <lineage>
        <taxon>Bacteria</taxon>
        <taxon>Pseudomonadati</taxon>
        <taxon>Pseudomonadota</taxon>
        <taxon>Alphaproteobacteria</taxon>
        <taxon>Hyphomicrobiales</taxon>
        <taxon>Rhodoblastaceae</taxon>
        <taxon>Rhodoblastus</taxon>
    </lineage>
</organism>
<dbReference type="EMBL" id="FYDG01000006">
    <property type="protein sequence ID" value="SNB74181.1"/>
    <property type="molecule type" value="Genomic_DNA"/>
</dbReference>
<sequence>MEVLEKTKTRPGMSHADTLMARYLTKRIDELSKVKTQRQIAAEIGYDKPNMISMFKRGESKVPLDKIPALAMALNVDPAHLFRLAMEQQWPGMKSTVHEIFKNIASENEAEILLKPWREWTKDRDPSPTARAAEILERAFKEIMGVAPEATGR</sequence>
<evidence type="ECO:0000259" key="1">
    <source>
        <dbReference type="PROSITE" id="PS50943"/>
    </source>
</evidence>
<evidence type="ECO:0000313" key="2">
    <source>
        <dbReference type="EMBL" id="SNB74181.1"/>
    </source>
</evidence>
<dbReference type="RefSeq" id="WP_141098438.1">
    <property type="nucleotide sequence ID" value="NZ_FYDG01000006.1"/>
</dbReference>
<reference evidence="3" key="1">
    <citation type="submission" date="2017-06" db="EMBL/GenBank/DDBJ databases">
        <authorList>
            <person name="Varghese N."/>
            <person name="Submissions S."/>
        </authorList>
    </citation>
    <scope>NUCLEOTIDE SEQUENCE [LARGE SCALE GENOMIC DNA]</scope>
    <source>
        <strain evidence="3">DSM 137</strain>
    </source>
</reference>
<accession>A0A212RNR3</accession>
<dbReference type="OrthoDB" id="7859023at2"/>
<proteinExistence type="predicted"/>
<dbReference type="GO" id="GO:0003677">
    <property type="term" value="F:DNA binding"/>
    <property type="evidence" value="ECO:0007669"/>
    <property type="project" value="InterPro"/>
</dbReference>
<dbReference type="InterPro" id="IPR001387">
    <property type="entry name" value="Cro/C1-type_HTH"/>
</dbReference>
<dbReference type="Proteomes" id="UP000198418">
    <property type="component" value="Unassembled WGS sequence"/>
</dbReference>
<dbReference type="PROSITE" id="PS50943">
    <property type="entry name" value="HTH_CROC1"/>
    <property type="match status" value="1"/>
</dbReference>
<dbReference type="Gene3D" id="1.10.260.40">
    <property type="entry name" value="lambda repressor-like DNA-binding domains"/>
    <property type="match status" value="1"/>
</dbReference>
<feature type="domain" description="HTH cro/C1-type" evidence="1">
    <location>
        <begin position="36"/>
        <end position="81"/>
    </location>
</feature>
<gene>
    <name evidence="2" type="ORF">SAMN06265338_1063</name>
</gene>
<dbReference type="InterPro" id="IPR010982">
    <property type="entry name" value="Lambda_DNA-bd_dom_sf"/>
</dbReference>
<evidence type="ECO:0000313" key="3">
    <source>
        <dbReference type="Proteomes" id="UP000198418"/>
    </source>
</evidence>
<name>A0A212RNR3_RHOAC</name>
<dbReference type="SUPFAM" id="SSF47413">
    <property type="entry name" value="lambda repressor-like DNA-binding domains"/>
    <property type="match status" value="1"/>
</dbReference>
<keyword evidence="3" id="KW-1185">Reference proteome</keyword>